<evidence type="ECO:0000256" key="2">
    <source>
        <dbReference type="ARBA" id="ARBA00022723"/>
    </source>
</evidence>
<evidence type="ECO:0000256" key="1">
    <source>
        <dbReference type="ARBA" id="ARBA00001947"/>
    </source>
</evidence>
<sequence length="342" mass="38284">METIHNFIRRLPKAELHLHLEGSITPATLVELSALGDAMPMTLAQAEALYHYTDFSGFLNAFKTVVMELRGATEYELAAWRMLQKLAEQGVRHAEVYISVGVIFRLRPDEDKADPALFQKIFAGLERARERGERELGITLYWIFDAVRHFTVPEAERVFRLAAEMRREYPSIIGIGLGGDERITGSEPYRALYAEAAAAGLRLTNHAGETTGPEAIREALSIGSERLGHVLSGIRDAALLDELKTRQIPLELNPTSNVRTGVCPALAEHPIRHYFDHGLLIVVNSDDPAFFGATVEDEYRLAHEVHGFTREELRALAENSFRASFLPVEEKQRWLAQIATVA</sequence>
<keyword evidence="4" id="KW-0862">Zinc</keyword>
<evidence type="ECO:0000256" key="3">
    <source>
        <dbReference type="ARBA" id="ARBA00022801"/>
    </source>
</evidence>
<accession>E6QKC5</accession>
<keyword evidence="2" id="KW-0479">Metal-binding</keyword>
<dbReference type="Pfam" id="PF00962">
    <property type="entry name" value="A_deaminase"/>
    <property type="match status" value="1"/>
</dbReference>
<evidence type="ECO:0000259" key="5">
    <source>
        <dbReference type="Pfam" id="PF00962"/>
    </source>
</evidence>
<organism evidence="6">
    <name type="scientific">mine drainage metagenome</name>
    <dbReference type="NCBI Taxonomy" id="410659"/>
    <lineage>
        <taxon>unclassified sequences</taxon>
        <taxon>metagenomes</taxon>
        <taxon>ecological metagenomes</taxon>
    </lineage>
</organism>
<dbReference type="InterPro" id="IPR006330">
    <property type="entry name" value="Ado/ade_deaminase"/>
</dbReference>
<reference evidence="6" key="1">
    <citation type="submission" date="2009-10" db="EMBL/GenBank/DDBJ databases">
        <title>Diversity of trophic interactions inside an arsenic-rich microbial ecosystem.</title>
        <authorList>
            <person name="Bertin P.N."/>
            <person name="Heinrich-Salmeron A."/>
            <person name="Pelletier E."/>
            <person name="Goulhen-Chollet F."/>
            <person name="Arsene-Ploetze F."/>
            <person name="Gallien S."/>
            <person name="Calteau A."/>
            <person name="Vallenet D."/>
            <person name="Casiot C."/>
            <person name="Chane-Woon-Ming B."/>
            <person name="Giloteaux L."/>
            <person name="Barakat M."/>
            <person name="Bonnefoy V."/>
            <person name="Bruneel O."/>
            <person name="Chandler M."/>
            <person name="Cleiss J."/>
            <person name="Duran R."/>
            <person name="Elbaz-Poulichet F."/>
            <person name="Fonknechten N."/>
            <person name="Lauga B."/>
            <person name="Mornico D."/>
            <person name="Ortet P."/>
            <person name="Schaeffer C."/>
            <person name="Siguier P."/>
            <person name="Alexander Thil Smith A."/>
            <person name="Van Dorsselaer A."/>
            <person name="Weissenbach J."/>
            <person name="Medigue C."/>
            <person name="Le Paslier D."/>
        </authorList>
    </citation>
    <scope>NUCLEOTIDE SEQUENCE</scope>
</reference>
<comment type="caution">
    <text evidence="6">The sequence shown here is derived from an EMBL/GenBank/DDBJ whole genome shotgun (WGS) entry which is preliminary data.</text>
</comment>
<comment type="cofactor">
    <cofactor evidence="1">
        <name>Zn(2+)</name>
        <dbReference type="ChEBI" id="CHEBI:29105"/>
    </cofactor>
</comment>
<dbReference type="EC" id="3.5.4.4" evidence="6"/>
<dbReference type="InterPro" id="IPR001365">
    <property type="entry name" value="A_deaminase_dom"/>
</dbReference>
<name>E6QKC5_9ZZZZ</name>
<dbReference type="InterPro" id="IPR032466">
    <property type="entry name" value="Metal_Hydrolase"/>
</dbReference>
<dbReference type="GO" id="GO:0016814">
    <property type="term" value="F:hydrolase activity, acting on carbon-nitrogen (but not peptide) bonds, in cyclic amidines"/>
    <property type="evidence" value="ECO:0007669"/>
    <property type="project" value="UniProtKB-ARBA"/>
</dbReference>
<keyword evidence="3 6" id="KW-0378">Hydrolase</keyword>
<dbReference type="NCBIfam" id="TIGR01430">
    <property type="entry name" value="aden_deam"/>
    <property type="match status" value="1"/>
</dbReference>
<dbReference type="PANTHER" id="PTHR43114">
    <property type="entry name" value="ADENINE DEAMINASE"/>
    <property type="match status" value="1"/>
</dbReference>
<dbReference type="EMBL" id="CABQ01000122">
    <property type="protein sequence ID" value="CBI07692.1"/>
    <property type="molecule type" value="Genomic_DNA"/>
</dbReference>
<gene>
    <name evidence="6" type="ORF">CARN6_1062</name>
</gene>
<dbReference type="SUPFAM" id="SSF51556">
    <property type="entry name" value="Metallo-dependent hydrolases"/>
    <property type="match status" value="1"/>
</dbReference>
<dbReference type="PANTHER" id="PTHR43114:SF6">
    <property type="entry name" value="ADENINE DEAMINASE"/>
    <property type="match status" value="1"/>
</dbReference>
<feature type="domain" description="Adenosine deaminase" evidence="5">
    <location>
        <begin position="12"/>
        <end position="340"/>
    </location>
</feature>
<proteinExistence type="predicted"/>
<dbReference type="GO" id="GO:0046872">
    <property type="term" value="F:metal ion binding"/>
    <property type="evidence" value="ECO:0007669"/>
    <property type="project" value="UniProtKB-KW"/>
</dbReference>
<dbReference type="GO" id="GO:0019239">
    <property type="term" value="F:deaminase activity"/>
    <property type="evidence" value="ECO:0007669"/>
    <property type="project" value="InterPro"/>
</dbReference>
<dbReference type="AlphaFoldDB" id="E6QKC5"/>
<evidence type="ECO:0000313" key="6">
    <source>
        <dbReference type="EMBL" id="CBI07692.1"/>
    </source>
</evidence>
<dbReference type="Gene3D" id="3.20.20.140">
    <property type="entry name" value="Metal-dependent hydrolases"/>
    <property type="match status" value="1"/>
</dbReference>
<evidence type="ECO:0000256" key="4">
    <source>
        <dbReference type="ARBA" id="ARBA00022833"/>
    </source>
</evidence>
<protein>
    <submittedName>
        <fullName evidence="6">Adenosine deaminase</fullName>
        <ecNumber evidence="6">3.5.4.4</ecNumber>
    </submittedName>
</protein>